<feature type="region of interest" description="Disordered" evidence="1">
    <location>
        <begin position="385"/>
        <end position="425"/>
    </location>
</feature>
<sequence length="443" mass="48970">MGNPAVDPSNVVQALVYTLLDVFDATRDLYQTLRLKEKRDYEQSLRAKRLSRELEYLRDEEEEEGERGDESLALDRSAVKRRFEVGVREVGGKFAVGDVITQTALQSQIITLQSALITTFLYGPTTPDPISKHLSVLVTASREAGLQAVDALSAQQLRQLSIIPTPPRSTRSPAPRSSHPHRLPYPVTNETSTSTALIKSSSRNDHDDRSSPYPAKTTILTTTTRPPPQRTDTESTAFSGPISYATSPPQPVYCPYALDLQNHSSQPLSSSITHSTPGTVPFCPHCTRTLQLSPGKSWEVIKHDTPTPTTTTTSHLTTTPRERCFHISNRFVVKCHRPGADAGYMCVLCSRGASANETVCGDVKALVKHVWQDHAVWELEGEEDVEEWGPGGGVRRRSSVKQREDRRDSGLGLGVSGRRSVSLGPRRREVVEVVEYGRMGRPH</sequence>
<evidence type="ECO:0000313" key="3">
    <source>
        <dbReference type="Proteomes" id="UP000244855"/>
    </source>
</evidence>
<feature type="compositionally biased region" description="Polar residues" evidence="1">
    <location>
        <begin position="188"/>
        <end position="199"/>
    </location>
</feature>
<keyword evidence="3" id="KW-1185">Reference proteome</keyword>
<protein>
    <submittedName>
        <fullName evidence="2">Uncharacterized protein</fullName>
    </submittedName>
</protein>
<organism evidence="2 3">
    <name type="scientific">Periconia macrospinosa</name>
    <dbReference type="NCBI Taxonomy" id="97972"/>
    <lineage>
        <taxon>Eukaryota</taxon>
        <taxon>Fungi</taxon>
        <taxon>Dikarya</taxon>
        <taxon>Ascomycota</taxon>
        <taxon>Pezizomycotina</taxon>
        <taxon>Dothideomycetes</taxon>
        <taxon>Pleosporomycetidae</taxon>
        <taxon>Pleosporales</taxon>
        <taxon>Massarineae</taxon>
        <taxon>Periconiaceae</taxon>
        <taxon>Periconia</taxon>
    </lineage>
</organism>
<evidence type="ECO:0000313" key="2">
    <source>
        <dbReference type="EMBL" id="PVH93028.1"/>
    </source>
</evidence>
<proteinExistence type="predicted"/>
<dbReference type="STRING" id="97972.A0A2V1D4T4"/>
<feature type="region of interest" description="Disordered" evidence="1">
    <location>
        <begin position="160"/>
        <end position="242"/>
    </location>
</feature>
<dbReference type="PANTHER" id="PTHR42354">
    <property type="entry name" value="C2H2-TYPE DOMAIN-CONTAINING PROTEIN"/>
    <property type="match status" value="1"/>
</dbReference>
<dbReference type="OrthoDB" id="5309037at2759"/>
<feature type="compositionally biased region" description="Low complexity" evidence="1">
    <location>
        <begin position="168"/>
        <end position="177"/>
    </location>
</feature>
<accession>A0A2V1D4T4</accession>
<name>A0A2V1D4T4_9PLEO</name>
<dbReference type="AlphaFoldDB" id="A0A2V1D4T4"/>
<evidence type="ECO:0000256" key="1">
    <source>
        <dbReference type="SAM" id="MobiDB-lite"/>
    </source>
</evidence>
<gene>
    <name evidence="2" type="ORF">DM02DRAFT_721870</name>
</gene>
<dbReference type="EMBL" id="KZ805622">
    <property type="protein sequence ID" value="PVH93028.1"/>
    <property type="molecule type" value="Genomic_DNA"/>
</dbReference>
<dbReference type="Proteomes" id="UP000244855">
    <property type="component" value="Unassembled WGS sequence"/>
</dbReference>
<dbReference type="PANTHER" id="PTHR42354:SF1">
    <property type="entry name" value="C2H2-TYPE DOMAIN-CONTAINING PROTEIN"/>
    <property type="match status" value="1"/>
</dbReference>
<reference evidence="2 3" key="1">
    <citation type="journal article" date="2018" name="Sci. Rep.">
        <title>Comparative genomics provides insights into the lifestyle and reveals functional heterogeneity of dark septate endophytic fungi.</title>
        <authorList>
            <person name="Knapp D.G."/>
            <person name="Nemeth J.B."/>
            <person name="Barry K."/>
            <person name="Hainaut M."/>
            <person name="Henrissat B."/>
            <person name="Johnson J."/>
            <person name="Kuo A."/>
            <person name="Lim J.H.P."/>
            <person name="Lipzen A."/>
            <person name="Nolan M."/>
            <person name="Ohm R.A."/>
            <person name="Tamas L."/>
            <person name="Grigoriev I.V."/>
            <person name="Spatafora J.W."/>
            <person name="Nagy L.G."/>
            <person name="Kovacs G.M."/>
        </authorList>
    </citation>
    <scope>NUCLEOTIDE SEQUENCE [LARGE SCALE GENOMIC DNA]</scope>
    <source>
        <strain evidence="2 3">DSE2036</strain>
    </source>
</reference>
<feature type="compositionally biased region" description="Low complexity" evidence="1">
    <location>
        <begin position="211"/>
        <end position="224"/>
    </location>
</feature>